<evidence type="ECO:0000256" key="1">
    <source>
        <dbReference type="SAM" id="MobiDB-lite"/>
    </source>
</evidence>
<dbReference type="RefSeq" id="WP_137981972.1">
    <property type="nucleotide sequence ID" value="NZ_BAAASO010000040.1"/>
</dbReference>
<sequence length="142" mass="14561">MIALRVRPVFTGCPGRAALLLGLVVLMAVHLAGAVHGAAFEGPDVRLAAVESSHSARHTPPAGGHEHEHEAHGHIDHAVDRPRGSAHPDDLGAGPADDGLELFPSRPVRPAACPAGHSTGHSAGAAAPQGRSTLALHCVWRV</sequence>
<protein>
    <submittedName>
        <fullName evidence="2">Uncharacterized protein</fullName>
    </submittedName>
</protein>
<evidence type="ECO:0000313" key="3">
    <source>
        <dbReference type="Proteomes" id="UP000301309"/>
    </source>
</evidence>
<dbReference type="Proteomes" id="UP000301309">
    <property type="component" value="Unassembled WGS sequence"/>
</dbReference>
<feature type="region of interest" description="Disordered" evidence="1">
    <location>
        <begin position="50"/>
        <end position="128"/>
    </location>
</feature>
<dbReference type="AlphaFoldDB" id="A0A4D4LNU5"/>
<reference evidence="2 3" key="1">
    <citation type="journal article" date="2020" name="Int. J. Syst. Evol. Microbiol.">
        <title>Reclassification of Streptomyces castelarensis and Streptomyces sporoclivatus as later heterotypic synonyms of Streptomyces antimycoticus.</title>
        <authorList>
            <person name="Komaki H."/>
            <person name="Tamura T."/>
        </authorList>
    </citation>
    <scope>NUCLEOTIDE SEQUENCE [LARGE SCALE GENOMIC DNA]</scope>
    <source>
        <strain evidence="2 3">NBRC 13459</strain>
    </source>
</reference>
<gene>
    <name evidence="2" type="ORF">SVIO_105600</name>
</gene>
<evidence type="ECO:0000313" key="2">
    <source>
        <dbReference type="EMBL" id="GDY59937.1"/>
    </source>
</evidence>
<comment type="caution">
    <text evidence="2">The sequence shown here is derived from an EMBL/GenBank/DDBJ whole genome shotgun (WGS) entry which is preliminary data.</text>
</comment>
<name>A0A4D4LNU5_STRVO</name>
<dbReference type="EMBL" id="BJHW01000002">
    <property type="protein sequence ID" value="GDY59937.1"/>
    <property type="molecule type" value="Genomic_DNA"/>
</dbReference>
<feature type="compositionally biased region" description="Basic and acidic residues" evidence="1">
    <location>
        <begin position="64"/>
        <end position="90"/>
    </location>
</feature>
<keyword evidence="3" id="KW-1185">Reference proteome</keyword>
<organism evidence="2 3">
    <name type="scientific">Streptomyces violaceusniger</name>
    <dbReference type="NCBI Taxonomy" id="68280"/>
    <lineage>
        <taxon>Bacteria</taxon>
        <taxon>Bacillati</taxon>
        <taxon>Actinomycetota</taxon>
        <taxon>Actinomycetes</taxon>
        <taxon>Kitasatosporales</taxon>
        <taxon>Streptomycetaceae</taxon>
        <taxon>Streptomyces</taxon>
        <taxon>Streptomyces violaceusniger group</taxon>
    </lineage>
</organism>
<proteinExistence type="predicted"/>
<accession>A0A4D4LNU5</accession>
<feature type="compositionally biased region" description="Low complexity" evidence="1">
    <location>
        <begin position="115"/>
        <end position="127"/>
    </location>
</feature>